<accession>A0A9D4RBT1</accession>
<feature type="region of interest" description="Disordered" evidence="1">
    <location>
        <begin position="1"/>
        <end position="57"/>
    </location>
</feature>
<dbReference type="EMBL" id="JAIWYP010000002">
    <property type="protein sequence ID" value="KAH3861688.1"/>
    <property type="molecule type" value="Genomic_DNA"/>
</dbReference>
<feature type="compositionally biased region" description="Polar residues" evidence="1">
    <location>
        <begin position="1"/>
        <end position="16"/>
    </location>
</feature>
<sequence>MSKHTGQIVQTTVTVLSKTGVVGDGGDKTGSRRPEGKQTEGTMVRLDPVLVASRSSL</sequence>
<proteinExistence type="predicted"/>
<evidence type="ECO:0000313" key="3">
    <source>
        <dbReference type="Proteomes" id="UP000828390"/>
    </source>
</evidence>
<organism evidence="2 3">
    <name type="scientific">Dreissena polymorpha</name>
    <name type="common">Zebra mussel</name>
    <name type="synonym">Mytilus polymorpha</name>
    <dbReference type="NCBI Taxonomy" id="45954"/>
    <lineage>
        <taxon>Eukaryota</taxon>
        <taxon>Metazoa</taxon>
        <taxon>Spiralia</taxon>
        <taxon>Lophotrochozoa</taxon>
        <taxon>Mollusca</taxon>
        <taxon>Bivalvia</taxon>
        <taxon>Autobranchia</taxon>
        <taxon>Heteroconchia</taxon>
        <taxon>Euheterodonta</taxon>
        <taxon>Imparidentia</taxon>
        <taxon>Neoheterodontei</taxon>
        <taxon>Myida</taxon>
        <taxon>Dreissenoidea</taxon>
        <taxon>Dreissenidae</taxon>
        <taxon>Dreissena</taxon>
    </lineage>
</organism>
<evidence type="ECO:0000256" key="1">
    <source>
        <dbReference type="SAM" id="MobiDB-lite"/>
    </source>
</evidence>
<dbReference type="Proteomes" id="UP000828390">
    <property type="component" value="Unassembled WGS sequence"/>
</dbReference>
<gene>
    <name evidence="2" type="ORF">DPMN_024622</name>
</gene>
<protein>
    <submittedName>
        <fullName evidence="2">Uncharacterized protein</fullName>
    </submittedName>
</protein>
<feature type="compositionally biased region" description="Basic and acidic residues" evidence="1">
    <location>
        <begin position="25"/>
        <end position="38"/>
    </location>
</feature>
<dbReference type="AlphaFoldDB" id="A0A9D4RBT1"/>
<evidence type="ECO:0000313" key="2">
    <source>
        <dbReference type="EMBL" id="KAH3861688.1"/>
    </source>
</evidence>
<name>A0A9D4RBT1_DREPO</name>
<reference evidence="2" key="2">
    <citation type="submission" date="2020-11" db="EMBL/GenBank/DDBJ databases">
        <authorList>
            <person name="McCartney M.A."/>
            <person name="Auch B."/>
            <person name="Kono T."/>
            <person name="Mallez S."/>
            <person name="Becker A."/>
            <person name="Gohl D.M."/>
            <person name="Silverstein K.A.T."/>
            <person name="Koren S."/>
            <person name="Bechman K.B."/>
            <person name="Herman A."/>
            <person name="Abrahante J.E."/>
            <person name="Garbe J."/>
        </authorList>
    </citation>
    <scope>NUCLEOTIDE SEQUENCE</scope>
    <source>
        <strain evidence="2">Duluth1</strain>
        <tissue evidence="2">Whole animal</tissue>
    </source>
</reference>
<reference evidence="2" key="1">
    <citation type="journal article" date="2019" name="bioRxiv">
        <title>The Genome of the Zebra Mussel, Dreissena polymorpha: A Resource for Invasive Species Research.</title>
        <authorList>
            <person name="McCartney M.A."/>
            <person name="Auch B."/>
            <person name="Kono T."/>
            <person name="Mallez S."/>
            <person name="Zhang Y."/>
            <person name="Obille A."/>
            <person name="Becker A."/>
            <person name="Abrahante J.E."/>
            <person name="Garbe J."/>
            <person name="Badalamenti J.P."/>
            <person name="Herman A."/>
            <person name="Mangelson H."/>
            <person name="Liachko I."/>
            <person name="Sullivan S."/>
            <person name="Sone E.D."/>
            <person name="Koren S."/>
            <person name="Silverstein K.A.T."/>
            <person name="Beckman K.B."/>
            <person name="Gohl D.M."/>
        </authorList>
    </citation>
    <scope>NUCLEOTIDE SEQUENCE</scope>
    <source>
        <strain evidence="2">Duluth1</strain>
        <tissue evidence="2">Whole animal</tissue>
    </source>
</reference>
<keyword evidence="3" id="KW-1185">Reference proteome</keyword>
<comment type="caution">
    <text evidence="2">The sequence shown here is derived from an EMBL/GenBank/DDBJ whole genome shotgun (WGS) entry which is preliminary data.</text>
</comment>